<evidence type="ECO:0000256" key="3">
    <source>
        <dbReference type="ARBA" id="ARBA00022679"/>
    </source>
</evidence>
<dbReference type="EMBL" id="MQWB01000001">
    <property type="protein sequence ID" value="OZC03298.1"/>
    <property type="molecule type" value="Genomic_DNA"/>
</dbReference>
<gene>
    <name evidence="11" type="ORF">BSZ36_10090</name>
</gene>
<keyword evidence="5" id="KW-0479">Metal-binding</keyword>
<evidence type="ECO:0000259" key="9">
    <source>
        <dbReference type="PROSITE" id="PS51332"/>
    </source>
</evidence>
<dbReference type="PANTHER" id="PTHR43409">
    <property type="entry name" value="ANAEROBIC MAGNESIUM-PROTOPORPHYRIN IX MONOMETHYL ESTER CYCLASE-RELATED"/>
    <property type="match status" value="1"/>
</dbReference>
<evidence type="ECO:0000256" key="8">
    <source>
        <dbReference type="SAM" id="MobiDB-lite"/>
    </source>
</evidence>
<dbReference type="SFLD" id="SFLDG01123">
    <property type="entry name" value="methyltransferase_(Class_B)"/>
    <property type="match status" value="1"/>
</dbReference>
<evidence type="ECO:0000256" key="4">
    <source>
        <dbReference type="ARBA" id="ARBA00022691"/>
    </source>
</evidence>
<evidence type="ECO:0000313" key="11">
    <source>
        <dbReference type="EMBL" id="OZC03298.1"/>
    </source>
</evidence>
<evidence type="ECO:0000256" key="5">
    <source>
        <dbReference type="ARBA" id="ARBA00022723"/>
    </source>
</evidence>
<dbReference type="AlphaFoldDB" id="A0A259U0D1"/>
<dbReference type="SFLD" id="SFLDS00029">
    <property type="entry name" value="Radical_SAM"/>
    <property type="match status" value="1"/>
</dbReference>
<dbReference type="InterPro" id="IPR034466">
    <property type="entry name" value="Methyltransferase_Class_B"/>
</dbReference>
<dbReference type="InterPro" id="IPR058240">
    <property type="entry name" value="rSAM_sf"/>
</dbReference>
<keyword evidence="12" id="KW-1185">Reference proteome</keyword>
<dbReference type="SUPFAM" id="SSF52242">
    <property type="entry name" value="Cobalamin (vitamin B12)-binding domain"/>
    <property type="match status" value="1"/>
</dbReference>
<keyword evidence="4" id="KW-0949">S-adenosyl-L-methionine</keyword>
<dbReference type="InterPro" id="IPR023404">
    <property type="entry name" value="rSAM_horseshoe"/>
</dbReference>
<evidence type="ECO:0000256" key="2">
    <source>
        <dbReference type="ARBA" id="ARBA00022603"/>
    </source>
</evidence>
<dbReference type="PROSITE" id="PS51918">
    <property type="entry name" value="RADICAL_SAM"/>
    <property type="match status" value="1"/>
</dbReference>
<keyword evidence="6" id="KW-0408">Iron</keyword>
<dbReference type="InterPro" id="IPR036724">
    <property type="entry name" value="Cobalamin-bd_sf"/>
</dbReference>
<comment type="cofactor">
    <cofactor evidence="1">
        <name>[4Fe-4S] cluster</name>
        <dbReference type="ChEBI" id="CHEBI:49883"/>
    </cofactor>
</comment>
<name>A0A259U0D1_9BACT</name>
<keyword evidence="2" id="KW-0489">Methyltransferase</keyword>
<dbReference type="InterPro" id="IPR006158">
    <property type="entry name" value="Cobalamin-bd"/>
</dbReference>
<evidence type="ECO:0000256" key="6">
    <source>
        <dbReference type="ARBA" id="ARBA00023004"/>
    </source>
</evidence>
<dbReference type="GO" id="GO:0031419">
    <property type="term" value="F:cobalamin binding"/>
    <property type="evidence" value="ECO:0007669"/>
    <property type="project" value="InterPro"/>
</dbReference>
<dbReference type="GO" id="GO:0046872">
    <property type="term" value="F:metal ion binding"/>
    <property type="evidence" value="ECO:0007669"/>
    <property type="project" value="UniProtKB-KW"/>
</dbReference>
<dbReference type="SUPFAM" id="SSF102114">
    <property type="entry name" value="Radical SAM enzymes"/>
    <property type="match status" value="1"/>
</dbReference>
<dbReference type="Pfam" id="PF02310">
    <property type="entry name" value="B12-binding"/>
    <property type="match status" value="1"/>
</dbReference>
<dbReference type="Gene3D" id="3.80.30.20">
    <property type="entry name" value="tm_1862 like domain"/>
    <property type="match status" value="1"/>
</dbReference>
<dbReference type="SFLD" id="SFLDG01082">
    <property type="entry name" value="B12-binding_domain_containing"/>
    <property type="match status" value="1"/>
</dbReference>
<feature type="region of interest" description="Disordered" evidence="8">
    <location>
        <begin position="556"/>
        <end position="604"/>
    </location>
</feature>
<dbReference type="InterPro" id="IPR051198">
    <property type="entry name" value="BchE-like"/>
</dbReference>
<dbReference type="Pfam" id="PF04055">
    <property type="entry name" value="Radical_SAM"/>
    <property type="match status" value="1"/>
</dbReference>
<proteinExistence type="predicted"/>
<keyword evidence="7" id="KW-0411">Iron-sulfur</keyword>
<evidence type="ECO:0000313" key="12">
    <source>
        <dbReference type="Proteomes" id="UP000216446"/>
    </source>
</evidence>
<protein>
    <submittedName>
        <fullName evidence="11">Uncharacterized protein</fullName>
    </submittedName>
</protein>
<dbReference type="InterPro" id="IPR007197">
    <property type="entry name" value="rSAM"/>
</dbReference>
<dbReference type="Proteomes" id="UP000216446">
    <property type="component" value="Unassembled WGS sequence"/>
</dbReference>
<accession>A0A259U0D1</accession>
<dbReference type="Gene3D" id="3.40.50.280">
    <property type="entry name" value="Cobalamin-binding domain"/>
    <property type="match status" value="1"/>
</dbReference>
<sequence length="604" mass="67016">MRILLVRPPVPKHTVGLKHIMICEPLELEYVAAGISPEHEIEIIDLILEKGWDRKGLERRLKRFKPDVVGTSCYINGVNEVKKICRAAKRWSLDCKTIVGGVHAARAPEDFADPSVDVIVTGDGTTVIQQVLDVWGEEEGGKERVASGQWQAAGEAVAPEASGDGAASGGTPEGHASGVSLREGPAASGARGEAGKTVQDALRHPTAPAATSLREISGLAIPVGPRQVEKTATTKHYMPPPDTLPFPRRDLVAHLRDRYYYLFHRPVTTMKTTWGCWFRCNFCFTWTITDGTPFSRSPESIVDELETIETEDVYIVDDIFLINRKRLDKIAALLRARGIRKKYLIYARADFISENEDIIEEWSELGLSAIIVGLEAATDDELVSMNKECSVDYNRTAIAILQKHGVDCYGSLIPHPDYTDADWDRLQDFINETGLYYLNISPLTPLPGTGQWEDHEDDIVIPRDAHGLWDLSHAVLPTRMSLKRFYRRLLGVYVRSTLDMRRAQALSLRTRPPIWSPAYLRLWKGALSIWFQFRNLHTHHSPRAIRQAQDKGKLPAGLSWPAASGDGQAGAPPVGFESVSGEALKGDSLAQRTTRTPTLPPSSV</sequence>
<comment type="caution">
    <text evidence="11">The sequence shown here is derived from an EMBL/GenBank/DDBJ whole genome shotgun (WGS) entry which is preliminary data.</text>
</comment>
<feature type="region of interest" description="Disordered" evidence="8">
    <location>
        <begin position="139"/>
        <end position="199"/>
    </location>
</feature>
<organism evidence="11 12">
    <name type="scientific">Rubricoccus marinus</name>
    <dbReference type="NCBI Taxonomy" id="716817"/>
    <lineage>
        <taxon>Bacteria</taxon>
        <taxon>Pseudomonadati</taxon>
        <taxon>Rhodothermota</taxon>
        <taxon>Rhodothermia</taxon>
        <taxon>Rhodothermales</taxon>
        <taxon>Rubricoccaceae</taxon>
        <taxon>Rubricoccus</taxon>
    </lineage>
</organism>
<dbReference type="InParanoid" id="A0A259U0D1"/>
<dbReference type="GO" id="GO:0003824">
    <property type="term" value="F:catalytic activity"/>
    <property type="evidence" value="ECO:0007669"/>
    <property type="project" value="InterPro"/>
</dbReference>
<dbReference type="SMART" id="SM00729">
    <property type="entry name" value="Elp3"/>
    <property type="match status" value="1"/>
</dbReference>
<dbReference type="GO" id="GO:0005829">
    <property type="term" value="C:cytosol"/>
    <property type="evidence" value="ECO:0007669"/>
    <property type="project" value="TreeGrafter"/>
</dbReference>
<evidence type="ECO:0000256" key="1">
    <source>
        <dbReference type="ARBA" id="ARBA00001966"/>
    </source>
</evidence>
<dbReference type="InterPro" id="IPR006638">
    <property type="entry name" value="Elp3/MiaA/NifB-like_rSAM"/>
</dbReference>
<dbReference type="GO" id="GO:0051539">
    <property type="term" value="F:4 iron, 4 sulfur cluster binding"/>
    <property type="evidence" value="ECO:0007669"/>
    <property type="project" value="UniProtKB-KW"/>
</dbReference>
<keyword evidence="3" id="KW-0808">Transferase</keyword>
<feature type="domain" description="Radical SAM core" evidence="10">
    <location>
        <begin position="262"/>
        <end position="479"/>
    </location>
</feature>
<dbReference type="OrthoDB" id="9801424at2"/>
<dbReference type="PANTHER" id="PTHR43409:SF7">
    <property type="entry name" value="BLL1977 PROTEIN"/>
    <property type="match status" value="1"/>
</dbReference>
<dbReference type="PROSITE" id="PS51332">
    <property type="entry name" value="B12_BINDING"/>
    <property type="match status" value="1"/>
</dbReference>
<dbReference type="RefSeq" id="WP_094548502.1">
    <property type="nucleotide sequence ID" value="NZ_MQWB01000001.1"/>
</dbReference>
<reference evidence="11 12" key="1">
    <citation type="submission" date="2016-11" db="EMBL/GenBank/DDBJ databases">
        <title>Study of marine rhodopsin-containing bacteria.</title>
        <authorList>
            <person name="Yoshizawa S."/>
            <person name="Kumagai Y."/>
            <person name="Kogure K."/>
        </authorList>
    </citation>
    <scope>NUCLEOTIDE SEQUENCE [LARGE SCALE GENOMIC DNA]</scope>
    <source>
        <strain evidence="11 12">SG-29</strain>
    </source>
</reference>
<evidence type="ECO:0000259" key="10">
    <source>
        <dbReference type="PROSITE" id="PS51918"/>
    </source>
</evidence>
<evidence type="ECO:0000256" key="7">
    <source>
        <dbReference type="ARBA" id="ARBA00023014"/>
    </source>
</evidence>
<dbReference type="CDD" id="cd01335">
    <property type="entry name" value="Radical_SAM"/>
    <property type="match status" value="1"/>
</dbReference>
<feature type="domain" description="B12-binding" evidence="9">
    <location>
        <begin position="7"/>
        <end position="142"/>
    </location>
</feature>